<dbReference type="Proteomes" id="UP001290455">
    <property type="component" value="Unassembled WGS sequence"/>
</dbReference>
<proteinExistence type="predicted"/>
<dbReference type="RefSeq" id="WP_322447216.1">
    <property type="nucleotide sequence ID" value="NZ_JAXOFX010000009.1"/>
</dbReference>
<protein>
    <submittedName>
        <fullName evidence="1">Uncharacterized protein</fullName>
    </submittedName>
</protein>
<comment type="caution">
    <text evidence="1">The sequence shown here is derived from an EMBL/GenBank/DDBJ whole genome shotgun (WGS) entry which is preliminary data.</text>
</comment>
<evidence type="ECO:0000313" key="2">
    <source>
        <dbReference type="Proteomes" id="UP001290455"/>
    </source>
</evidence>
<keyword evidence="2" id="KW-1185">Reference proteome</keyword>
<evidence type="ECO:0000313" key="1">
    <source>
        <dbReference type="EMBL" id="MDZ5472916.1"/>
    </source>
</evidence>
<name>A0ABU5J0K5_9BACI</name>
<organism evidence="1 2">
    <name type="scientific">Robertmurraya mangrovi</name>
    <dbReference type="NCBI Taxonomy" id="3098077"/>
    <lineage>
        <taxon>Bacteria</taxon>
        <taxon>Bacillati</taxon>
        <taxon>Bacillota</taxon>
        <taxon>Bacilli</taxon>
        <taxon>Bacillales</taxon>
        <taxon>Bacillaceae</taxon>
        <taxon>Robertmurraya</taxon>
    </lineage>
</organism>
<reference evidence="1 2" key="1">
    <citation type="submission" date="2023-11" db="EMBL/GenBank/DDBJ databases">
        <title>Bacillus jintuensis, isolated from a mudflat on the Beibu Gulf coast.</title>
        <authorList>
            <person name="Li M."/>
        </authorList>
    </citation>
    <scope>NUCLEOTIDE SEQUENCE [LARGE SCALE GENOMIC DNA]</scope>
    <source>
        <strain evidence="1 2">31A1R</strain>
    </source>
</reference>
<sequence>MKKKYIWAIAGAVLLVIMVLMDQQKLKREEKPPLPNVIVGSQTIPTLYESYTWENGNKYQAKIDTTQPKRTLVEPFEDLVVTFPEEKHPTSYKIRVLEEGAFQRSYLPTETEEKTMKLPTYPGNMTFIVEAEWDKKRKASYIIPIQMEKKWSYQQWLNSIPEKYTLVMMGDEIYLPPHIAYHLTGIETISGDLENLQQQYPELNLTKLPAYFLFDQKSEAYRTNDSNEMIEHLSSFGSRYVHWLSQDPERLSVLIITNDQEQMDKVFEKIGQNPILAHLEGTSYPLELQRYYPEMPFDTIPVYCVFDDNDIIFHTQDIEELTELLETWKPS</sequence>
<accession>A0ABU5J0K5</accession>
<dbReference type="EMBL" id="JAXOFX010000009">
    <property type="protein sequence ID" value="MDZ5472916.1"/>
    <property type="molecule type" value="Genomic_DNA"/>
</dbReference>
<gene>
    <name evidence="1" type="ORF">SM124_14375</name>
</gene>